<feature type="compositionally biased region" description="Basic and acidic residues" evidence="1">
    <location>
        <begin position="31"/>
        <end position="54"/>
    </location>
</feature>
<dbReference type="Pfam" id="PF04457">
    <property type="entry name" value="MJ1316"/>
    <property type="match status" value="1"/>
</dbReference>
<dbReference type="OrthoDB" id="10263155at2759"/>
<name>A0A5M3MGM1_CONPW</name>
<organism evidence="3 4">
    <name type="scientific">Coniophora puteana (strain RWD-64-598)</name>
    <name type="common">Brown rot fungus</name>
    <dbReference type="NCBI Taxonomy" id="741705"/>
    <lineage>
        <taxon>Eukaryota</taxon>
        <taxon>Fungi</taxon>
        <taxon>Dikarya</taxon>
        <taxon>Basidiomycota</taxon>
        <taxon>Agaricomycotina</taxon>
        <taxon>Agaricomycetes</taxon>
        <taxon>Agaricomycetidae</taxon>
        <taxon>Boletales</taxon>
        <taxon>Coniophorineae</taxon>
        <taxon>Coniophoraceae</taxon>
        <taxon>Coniophora</taxon>
    </lineage>
</organism>
<comment type="caution">
    <text evidence="3">The sequence shown here is derived from an EMBL/GenBank/DDBJ whole genome shotgun (WGS) entry which is preliminary data.</text>
</comment>
<dbReference type="RefSeq" id="XP_007771435.1">
    <property type="nucleotide sequence ID" value="XM_007773245.1"/>
</dbReference>
<keyword evidence="4" id="KW-1185">Reference proteome</keyword>
<dbReference type="AlphaFoldDB" id="A0A5M3MGM1"/>
<feature type="region of interest" description="Disordered" evidence="1">
    <location>
        <begin position="20"/>
        <end position="58"/>
    </location>
</feature>
<evidence type="ECO:0000313" key="4">
    <source>
        <dbReference type="Proteomes" id="UP000053558"/>
    </source>
</evidence>
<dbReference type="InterPro" id="IPR040459">
    <property type="entry name" value="MJ1316"/>
</dbReference>
<dbReference type="EMBL" id="JH711582">
    <property type="protein sequence ID" value="EIW78388.1"/>
    <property type="molecule type" value="Genomic_DNA"/>
</dbReference>
<dbReference type="OMA" id="WIPQHRI"/>
<protein>
    <recommendedName>
        <fullName evidence="2">MJ1316 RNA cyclic group end recognition domain-containing protein</fullName>
    </recommendedName>
</protein>
<accession>A0A5M3MGM1</accession>
<proteinExistence type="predicted"/>
<dbReference type="GeneID" id="19205765"/>
<reference evidence="4" key="1">
    <citation type="journal article" date="2012" name="Science">
        <title>The Paleozoic origin of enzymatic lignin decomposition reconstructed from 31 fungal genomes.</title>
        <authorList>
            <person name="Floudas D."/>
            <person name="Binder M."/>
            <person name="Riley R."/>
            <person name="Barry K."/>
            <person name="Blanchette R.A."/>
            <person name="Henrissat B."/>
            <person name="Martinez A.T."/>
            <person name="Otillar R."/>
            <person name="Spatafora J.W."/>
            <person name="Yadav J.S."/>
            <person name="Aerts A."/>
            <person name="Benoit I."/>
            <person name="Boyd A."/>
            <person name="Carlson A."/>
            <person name="Copeland A."/>
            <person name="Coutinho P.M."/>
            <person name="de Vries R.P."/>
            <person name="Ferreira P."/>
            <person name="Findley K."/>
            <person name="Foster B."/>
            <person name="Gaskell J."/>
            <person name="Glotzer D."/>
            <person name="Gorecki P."/>
            <person name="Heitman J."/>
            <person name="Hesse C."/>
            <person name="Hori C."/>
            <person name="Igarashi K."/>
            <person name="Jurgens J.A."/>
            <person name="Kallen N."/>
            <person name="Kersten P."/>
            <person name="Kohler A."/>
            <person name="Kuees U."/>
            <person name="Kumar T.K.A."/>
            <person name="Kuo A."/>
            <person name="LaButti K."/>
            <person name="Larrondo L.F."/>
            <person name="Lindquist E."/>
            <person name="Ling A."/>
            <person name="Lombard V."/>
            <person name="Lucas S."/>
            <person name="Lundell T."/>
            <person name="Martin R."/>
            <person name="McLaughlin D.J."/>
            <person name="Morgenstern I."/>
            <person name="Morin E."/>
            <person name="Murat C."/>
            <person name="Nagy L.G."/>
            <person name="Nolan M."/>
            <person name="Ohm R.A."/>
            <person name="Patyshakuliyeva A."/>
            <person name="Rokas A."/>
            <person name="Ruiz-Duenas F.J."/>
            <person name="Sabat G."/>
            <person name="Salamov A."/>
            <person name="Samejima M."/>
            <person name="Schmutz J."/>
            <person name="Slot J.C."/>
            <person name="St John F."/>
            <person name="Stenlid J."/>
            <person name="Sun H."/>
            <person name="Sun S."/>
            <person name="Syed K."/>
            <person name="Tsang A."/>
            <person name="Wiebenga A."/>
            <person name="Young D."/>
            <person name="Pisabarro A."/>
            <person name="Eastwood D.C."/>
            <person name="Martin F."/>
            <person name="Cullen D."/>
            <person name="Grigoriev I.V."/>
            <person name="Hibbett D.S."/>
        </authorList>
    </citation>
    <scope>NUCLEOTIDE SEQUENCE [LARGE SCALE GENOMIC DNA]</scope>
    <source>
        <strain evidence="4">RWD-64-598 SS2</strain>
    </source>
</reference>
<evidence type="ECO:0000259" key="2">
    <source>
        <dbReference type="Pfam" id="PF04457"/>
    </source>
</evidence>
<dbReference type="Proteomes" id="UP000053558">
    <property type="component" value="Unassembled WGS sequence"/>
</dbReference>
<gene>
    <name evidence="3" type="ORF">CONPUDRAFT_167410</name>
</gene>
<evidence type="ECO:0000313" key="3">
    <source>
        <dbReference type="EMBL" id="EIW78388.1"/>
    </source>
</evidence>
<feature type="domain" description="MJ1316 RNA cyclic group end recognition" evidence="2">
    <location>
        <begin position="75"/>
        <end position="148"/>
    </location>
</feature>
<sequence>MSVNEIRALAQAHLQEIEKEKAAEAQQQAKTEQDLQKYAKIRTKDRPRSGRTEEAAAASGVETFEEVVEGKGPKLRSAGDILDRLRWDPSIDLTNYTVSYLERFEGIKEIPASSWIRESTDEDFIPMHRIRNIKRTQADGQQELVWDRDSKIDLIFGSGGKVKENGPQ</sequence>
<dbReference type="KEGG" id="cput:CONPUDRAFT_167410"/>
<evidence type="ECO:0000256" key="1">
    <source>
        <dbReference type="SAM" id="MobiDB-lite"/>
    </source>
</evidence>